<protein>
    <submittedName>
        <fullName evidence="2">Uncharacterized protein</fullName>
    </submittedName>
</protein>
<gene>
    <name evidence="2" type="ORF">KSV97_08515</name>
    <name evidence="3" type="ORF">KSW06_02630</name>
</gene>
<dbReference type="EMBL" id="JAHOEF010000059">
    <property type="protein sequence ID" value="MBV3383257.1"/>
    <property type="molecule type" value="Genomic_DNA"/>
</dbReference>
<feature type="transmembrane region" description="Helical" evidence="1">
    <location>
        <begin position="256"/>
        <end position="278"/>
    </location>
</feature>
<proteinExistence type="predicted"/>
<reference evidence="2 5" key="1">
    <citation type="submission" date="2021-06" db="EMBL/GenBank/DDBJ databases">
        <title>Collection of gut derived symbiotic bacterial strains cultured from healthy donors.</title>
        <authorList>
            <person name="Lin H."/>
            <person name="Littmann E."/>
            <person name="Pamer E.G."/>
        </authorList>
    </citation>
    <scope>NUCLEOTIDE SEQUENCE</scope>
    <source>
        <strain evidence="3 5">MSK.21.70</strain>
        <strain evidence="2">MSK.21.82</strain>
    </source>
</reference>
<keyword evidence="5" id="KW-1185">Reference proteome</keyword>
<evidence type="ECO:0000313" key="2">
    <source>
        <dbReference type="EMBL" id="MBV3383257.1"/>
    </source>
</evidence>
<keyword evidence="1" id="KW-1133">Transmembrane helix</keyword>
<evidence type="ECO:0000313" key="5">
    <source>
        <dbReference type="Proteomes" id="UP001197492"/>
    </source>
</evidence>
<organism evidence="2 4">
    <name type="scientific">Catenibacterium mitsuokai</name>
    <dbReference type="NCBI Taxonomy" id="100886"/>
    <lineage>
        <taxon>Bacteria</taxon>
        <taxon>Bacillati</taxon>
        <taxon>Bacillota</taxon>
        <taxon>Erysipelotrichia</taxon>
        <taxon>Erysipelotrichales</taxon>
        <taxon>Coprobacillaceae</taxon>
        <taxon>Catenibacterium</taxon>
    </lineage>
</organism>
<dbReference type="Proteomes" id="UP001196408">
    <property type="component" value="Unassembled WGS sequence"/>
</dbReference>
<dbReference type="AlphaFoldDB" id="A0AAW4MVA9"/>
<name>A0AAW4MVA9_9FIRM</name>
<keyword evidence="1" id="KW-0472">Membrane</keyword>
<evidence type="ECO:0000256" key="1">
    <source>
        <dbReference type="SAM" id="Phobius"/>
    </source>
</evidence>
<feature type="transmembrane region" description="Helical" evidence="1">
    <location>
        <begin position="96"/>
        <end position="113"/>
    </location>
</feature>
<feature type="transmembrane region" description="Helical" evidence="1">
    <location>
        <begin position="144"/>
        <end position="177"/>
    </location>
</feature>
<evidence type="ECO:0000313" key="3">
    <source>
        <dbReference type="EMBL" id="MBV3392161.1"/>
    </source>
</evidence>
<dbReference type="Proteomes" id="UP001197492">
    <property type="component" value="Unassembled WGS sequence"/>
</dbReference>
<dbReference type="RefSeq" id="WP_217747994.1">
    <property type="nucleotide sequence ID" value="NZ_JAHOEB010000011.1"/>
</dbReference>
<evidence type="ECO:0000313" key="4">
    <source>
        <dbReference type="Proteomes" id="UP001196408"/>
    </source>
</evidence>
<feature type="transmembrane region" description="Helical" evidence="1">
    <location>
        <begin position="55"/>
        <end position="75"/>
    </location>
</feature>
<sequence length="282" mass="32775">MNAIILSLISWFIFLINPPIGLGSLVVLIETGLYGLMEYRIKKADDSEKDTLYNAYFILSVMLVVVTSVIMLFLYQLDGDSTVTLINKRGELLNTVLYMIGLMVNVLSIKTVYDERNKWLHRYGGRELYDYFDPEGMTFTMPRSFYICMGASIVSGLLCPYLGTIGFWTLLYIPIIMFSRMNLKIYKNMYIKLSHNRGTENEYERLKHVVPGGIYTHYCLWFTYMIAFMVIGIKFLCYSQNIFVLSFLPTLKDLYAFYPFIVSIVGDFICAFILIYNLKQRN</sequence>
<accession>A0AAW4MVA9</accession>
<dbReference type="EMBL" id="JAHOEL010000010">
    <property type="protein sequence ID" value="MBV3392161.1"/>
    <property type="molecule type" value="Genomic_DNA"/>
</dbReference>
<feature type="transmembrane region" description="Helical" evidence="1">
    <location>
        <begin position="215"/>
        <end position="236"/>
    </location>
</feature>
<keyword evidence="1" id="KW-0812">Transmembrane</keyword>
<comment type="caution">
    <text evidence="2">The sequence shown here is derived from an EMBL/GenBank/DDBJ whole genome shotgun (WGS) entry which is preliminary data.</text>
</comment>